<comment type="caution">
    <text evidence="1">The sequence shown here is derived from an EMBL/GenBank/DDBJ whole genome shotgun (WGS) entry which is preliminary data.</text>
</comment>
<protein>
    <submittedName>
        <fullName evidence="1">Uncharacterized protein</fullName>
    </submittedName>
</protein>
<accession>A0ABU6X8F4</accession>
<reference evidence="1 2" key="1">
    <citation type="journal article" date="2023" name="Plants (Basel)">
        <title>Bridging the Gap: Combining Genomics and Transcriptomics Approaches to Understand Stylosanthes scabra, an Orphan Legume from the Brazilian Caatinga.</title>
        <authorList>
            <person name="Ferreira-Neto J.R.C."/>
            <person name="da Silva M.D."/>
            <person name="Binneck E."/>
            <person name="de Melo N.F."/>
            <person name="da Silva R.H."/>
            <person name="de Melo A.L.T.M."/>
            <person name="Pandolfi V."/>
            <person name="Bustamante F.O."/>
            <person name="Brasileiro-Vidal A.C."/>
            <person name="Benko-Iseppon A.M."/>
        </authorList>
    </citation>
    <scope>NUCLEOTIDE SEQUENCE [LARGE SCALE GENOMIC DNA]</scope>
    <source>
        <tissue evidence="1">Leaves</tissue>
    </source>
</reference>
<dbReference type="EMBL" id="JASCZI010211558">
    <property type="protein sequence ID" value="MED6194386.1"/>
    <property type="molecule type" value="Genomic_DNA"/>
</dbReference>
<dbReference type="Proteomes" id="UP001341840">
    <property type="component" value="Unassembled WGS sequence"/>
</dbReference>
<organism evidence="1 2">
    <name type="scientific">Stylosanthes scabra</name>
    <dbReference type="NCBI Taxonomy" id="79078"/>
    <lineage>
        <taxon>Eukaryota</taxon>
        <taxon>Viridiplantae</taxon>
        <taxon>Streptophyta</taxon>
        <taxon>Embryophyta</taxon>
        <taxon>Tracheophyta</taxon>
        <taxon>Spermatophyta</taxon>
        <taxon>Magnoliopsida</taxon>
        <taxon>eudicotyledons</taxon>
        <taxon>Gunneridae</taxon>
        <taxon>Pentapetalae</taxon>
        <taxon>rosids</taxon>
        <taxon>fabids</taxon>
        <taxon>Fabales</taxon>
        <taxon>Fabaceae</taxon>
        <taxon>Papilionoideae</taxon>
        <taxon>50 kb inversion clade</taxon>
        <taxon>dalbergioids sensu lato</taxon>
        <taxon>Dalbergieae</taxon>
        <taxon>Pterocarpus clade</taxon>
        <taxon>Stylosanthes</taxon>
    </lineage>
</organism>
<proteinExistence type="predicted"/>
<gene>
    <name evidence="1" type="ORF">PIB30_028001</name>
</gene>
<name>A0ABU6X8F4_9FABA</name>
<sequence length="143" mass="16336">MGSCVSLLPAPDVTRNKSEYGFFNQRSASWQCHLIPHLLNADGTTTSYPTLRRTDQAGRTTILIRRNTLLTFFRCREETTSHTYLGNDPYHQAIQGMQARHNLRPCSKCFLASFVTGSLDRRLVQPWTRSDQQPFISSWVITA</sequence>
<keyword evidence="2" id="KW-1185">Reference proteome</keyword>
<evidence type="ECO:0000313" key="2">
    <source>
        <dbReference type="Proteomes" id="UP001341840"/>
    </source>
</evidence>
<evidence type="ECO:0000313" key="1">
    <source>
        <dbReference type="EMBL" id="MED6194386.1"/>
    </source>
</evidence>